<dbReference type="HAMAP" id="MF_02070">
    <property type="entry name" value="TagA_TarA"/>
    <property type="match status" value="1"/>
</dbReference>
<dbReference type="RefSeq" id="WP_241369788.1">
    <property type="nucleotide sequence ID" value="NZ_JAKZFC010000004.1"/>
</dbReference>
<proteinExistence type="inferred from homology"/>
<protein>
    <recommendedName>
        <fullName evidence="5">N-acetylglucosaminyldiphosphoundecaprenol N-acetyl-beta-D-mannosaminyltransferase</fullName>
        <ecNumber evidence="5">2.4.1.187</ecNumber>
    </recommendedName>
    <alternativeName>
        <fullName evidence="5">N-acetylmannosaminyltransferase</fullName>
    </alternativeName>
    <alternativeName>
        <fullName evidence="5">UDP-N-acetylmannosamine transferase</fullName>
    </alternativeName>
    <alternativeName>
        <fullName evidence="5">UDP-N-acetylmannosamine:N-acetylglucosaminyl pyrophosphorylundecaprenol N-acetylmannosaminyltransferase</fullName>
    </alternativeName>
</protein>
<comment type="catalytic activity">
    <reaction evidence="5">
        <text>UDP-N-acetyl-alpha-D-mannosamine + N-acetyl-alpha-D-glucosaminyl-di-trans,octa-cis-undecaprenyl diphosphate = N-acetyl-beta-D-mannosaminyl-(1-&gt;4)-N-acetyl-alpha-D-glucosaminyl di-trans,octa-cis-undecaprenyl diphosphate + UDP + H(+)</text>
        <dbReference type="Rhea" id="RHEA:16053"/>
        <dbReference type="ChEBI" id="CHEBI:15378"/>
        <dbReference type="ChEBI" id="CHEBI:58223"/>
        <dbReference type="ChEBI" id="CHEBI:62959"/>
        <dbReference type="ChEBI" id="CHEBI:68623"/>
        <dbReference type="ChEBI" id="CHEBI:132210"/>
        <dbReference type="EC" id="2.4.1.187"/>
    </reaction>
</comment>
<evidence type="ECO:0000256" key="3">
    <source>
        <dbReference type="ARBA" id="ARBA00022944"/>
    </source>
</evidence>
<evidence type="ECO:0000256" key="2">
    <source>
        <dbReference type="ARBA" id="ARBA00022679"/>
    </source>
</evidence>
<dbReference type="PANTHER" id="PTHR34136:SF1">
    <property type="entry name" value="UDP-N-ACETYL-D-MANNOSAMINURONIC ACID TRANSFERASE"/>
    <property type="match status" value="1"/>
</dbReference>
<name>A0ABS9UF17_9BACL</name>
<keyword evidence="2 5" id="KW-0808">Transferase</keyword>
<keyword evidence="4 5" id="KW-0961">Cell wall biogenesis/degradation</keyword>
<dbReference type="EMBL" id="JAKZFC010000004">
    <property type="protein sequence ID" value="MCH7322725.1"/>
    <property type="molecule type" value="Genomic_DNA"/>
</dbReference>
<dbReference type="PANTHER" id="PTHR34136">
    <property type="match status" value="1"/>
</dbReference>
<evidence type="ECO:0000313" key="7">
    <source>
        <dbReference type="Proteomes" id="UP001316087"/>
    </source>
</evidence>
<dbReference type="Pfam" id="PF03808">
    <property type="entry name" value="Glyco_tran_WecG"/>
    <property type="match status" value="1"/>
</dbReference>
<evidence type="ECO:0000256" key="1">
    <source>
        <dbReference type="ARBA" id="ARBA00022676"/>
    </source>
</evidence>
<comment type="function">
    <text evidence="5">Catalyzes the conversion of GlcNAc-PP-undecaprenol into ManNAc-GlcNAc-PP-undecaprenol, the first committed lipid intermediate in the de novo synthesis of teichoic acid.</text>
</comment>
<dbReference type="Proteomes" id="UP001316087">
    <property type="component" value="Unassembled WGS sequence"/>
</dbReference>
<dbReference type="InterPro" id="IPR004629">
    <property type="entry name" value="WecG_TagA_CpsF"/>
</dbReference>
<dbReference type="CDD" id="cd06533">
    <property type="entry name" value="Glyco_transf_WecG_TagA"/>
    <property type="match status" value="1"/>
</dbReference>
<dbReference type="InterPro" id="IPR034714">
    <property type="entry name" value="TagA_TarA"/>
</dbReference>
<comment type="pathway">
    <text evidence="5">Cell wall biogenesis; teichoic acid biosynthesis.</text>
</comment>
<keyword evidence="3 5" id="KW-0777">Teichoic acid biosynthesis</keyword>
<accession>A0ABS9UF17</accession>
<keyword evidence="1 5" id="KW-0328">Glycosyltransferase</keyword>
<dbReference type="NCBIfam" id="TIGR00696">
    <property type="entry name" value="wecG_tagA_cpsF"/>
    <property type="match status" value="1"/>
</dbReference>
<dbReference type="EC" id="2.4.1.187" evidence="5"/>
<evidence type="ECO:0000256" key="5">
    <source>
        <dbReference type="HAMAP-Rule" id="MF_02070"/>
    </source>
</evidence>
<reference evidence="6 7" key="1">
    <citation type="submission" date="2022-03" db="EMBL/GenBank/DDBJ databases">
        <authorList>
            <person name="Jo J.-H."/>
            <person name="Im W.-T."/>
        </authorList>
    </citation>
    <scope>NUCLEOTIDE SEQUENCE [LARGE SCALE GENOMIC DNA]</scope>
    <source>
        <strain evidence="6 7">MA9</strain>
    </source>
</reference>
<organism evidence="6 7">
    <name type="scientific">Solibacillus palustris</name>
    <dbReference type="NCBI Taxonomy" id="2908203"/>
    <lineage>
        <taxon>Bacteria</taxon>
        <taxon>Bacillati</taxon>
        <taxon>Bacillota</taxon>
        <taxon>Bacilli</taxon>
        <taxon>Bacillales</taxon>
        <taxon>Caryophanaceae</taxon>
        <taxon>Solibacillus</taxon>
    </lineage>
</organism>
<comment type="similarity">
    <text evidence="5">Belongs to the glycosyltransferase 26 family. TagA/TarA subfamily.</text>
</comment>
<evidence type="ECO:0000313" key="6">
    <source>
        <dbReference type="EMBL" id="MCH7322725.1"/>
    </source>
</evidence>
<keyword evidence="7" id="KW-1185">Reference proteome</keyword>
<sequence length="250" mass="28581">MEKTVEILGIPFSNMTLNETTDFLEKHLEEEQSKLLHLITINPEISITAQSDGEFRKIIKEADLITPDGIGIVLASKLKKVPIPERVTGFDLLQCLLQKGNQQGWRFYFLGTDEQTNNNAVKQIEKLYPNVSIVGRHHGFFTKAEEPLIIESIKISNPDILIVAMGAPYSDKWIYKYKDELLKIKVVFGVGGSLDVLAGKVKVTPEIWKKLNMEWFHRLITVPVAKGQKSRWLRQIAIPRFILQVLFKDR</sequence>
<evidence type="ECO:0000256" key="4">
    <source>
        <dbReference type="ARBA" id="ARBA00023316"/>
    </source>
</evidence>
<gene>
    <name evidence="6" type="ORF">LZ480_12575</name>
</gene>
<comment type="caution">
    <text evidence="6">The sequence shown here is derived from an EMBL/GenBank/DDBJ whole genome shotgun (WGS) entry which is preliminary data.</text>
</comment>